<dbReference type="STRING" id="1328313.DS2_17802"/>
<feature type="compositionally biased region" description="Basic residues" evidence="1">
    <location>
        <begin position="9"/>
        <end position="19"/>
    </location>
</feature>
<comment type="caution">
    <text evidence="2">The sequence shown here is derived from an EMBL/GenBank/DDBJ whole genome shotgun (WGS) entry which is preliminary data.</text>
</comment>
<feature type="region of interest" description="Disordered" evidence="1">
    <location>
        <begin position="1"/>
        <end position="29"/>
    </location>
</feature>
<gene>
    <name evidence="2" type="ORF">DS2_17802</name>
</gene>
<accession>W7QSK8</accession>
<reference evidence="2 3" key="1">
    <citation type="journal article" date="2014" name="Genome Announc.">
        <title>Draft Genome Sequence of the Agar-Degrading Bacterium Catenovulum sp. Strain DS-2, Isolated from Intestines of Haliotis diversicolor.</title>
        <authorList>
            <person name="Shan D."/>
            <person name="Li X."/>
            <person name="Gu Z."/>
            <person name="Wei G."/>
            <person name="Gao Z."/>
            <person name="Shao Z."/>
        </authorList>
    </citation>
    <scope>NUCLEOTIDE SEQUENCE [LARGE SCALE GENOMIC DNA]</scope>
    <source>
        <strain evidence="2 3">DS-2</strain>
    </source>
</reference>
<evidence type="ECO:0000256" key="1">
    <source>
        <dbReference type="SAM" id="MobiDB-lite"/>
    </source>
</evidence>
<organism evidence="2 3">
    <name type="scientific">Catenovulum agarivorans DS-2</name>
    <dbReference type="NCBI Taxonomy" id="1328313"/>
    <lineage>
        <taxon>Bacteria</taxon>
        <taxon>Pseudomonadati</taxon>
        <taxon>Pseudomonadota</taxon>
        <taxon>Gammaproteobacteria</taxon>
        <taxon>Alteromonadales</taxon>
        <taxon>Alteromonadaceae</taxon>
        <taxon>Catenovulum</taxon>
    </lineage>
</organism>
<dbReference type="EMBL" id="ARZY01000049">
    <property type="protein sequence ID" value="EWH08365.1"/>
    <property type="molecule type" value="Genomic_DNA"/>
</dbReference>
<dbReference type="AlphaFoldDB" id="W7QSK8"/>
<evidence type="ECO:0000313" key="2">
    <source>
        <dbReference type="EMBL" id="EWH08365.1"/>
    </source>
</evidence>
<name>W7QSK8_9ALTE</name>
<keyword evidence="3" id="KW-1185">Reference proteome</keyword>
<protein>
    <submittedName>
        <fullName evidence="2">Uncharacterized protein</fullName>
    </submittedName>
</protein>
<dbReference type="Proteomes" id="UP000019276">
    <property type="component" value="Unassembled WGS sequence"/>
</dbReference>
<evidence type="ECO:0000313" key="3">
    <source>
        <dbReference type="Proteomes" id="UP000019276"/>
    </source>
</evidence>
<proteinExistence type="predicted"/>
<sequence>MHQNNTKRNITKHKHKARAPKTNQNGANKRIKTNYCAKLKQPPWLKICFNYVNFHSTQVHLAVNFVASLIKRKIITHQKSAKFKFN</sequence>